<dbReference type="RefSeq" id="XP_056048309.1">
    <property type="nucleotide sequence ID" value="XM_056193959.1"/>
</dbReference>
<reference evidence="2" key="1">
    <citation type="journal article" date="2023" name="Access Microbiol">
        <title>De-novo genome assembly for Akanthomyces muscarius, a biocontrol agent of insect agricultural pests.</title>
        <authorList>
            <person name="Erdos Z."/>
            <person name="Studholme D.J."/>
            <person name="Raymond B."/>
            <person name="Sharma M."/>
        </authorList>
    </citation>
    <scope>NUCLEOTIDE SEQUENCE</scope>
    <source>
        <strain evidence="2">Ve6</strain>
    </source>
</reference>
<feature type="compositionally biased region" description="Polar residues" evidence="1">
    <location>
        <begin position="77"/>
        <end position="94"/>
    </location>
</feature>
<keyword evidence="3" id="KW-1185">Reference proteome</keyword>
<evidence type="ECO:0000313" key="3">
    <source>
        <dbReference type="Proteomes" id="UP001144673"/>
    </source>
</evidence>
<dbReference type="AlphaFoldDB" id="A0A9W8Q3J0"/>
<dbReference type="EMBL" id="JAJHUN010000011">
    <property type="protein sequence ID" value="KAJ4144639.1"/>
    <property type="molecule type" value="Genomic_DNA"/>
</dbReference>
<organism evidence="2 3">
    <name type="scientific">Akanthomyces muscarius</name>
    <name type="common">Entomopathogenic fungus</name>
    <name type="synonym">Lecanicillium muscarium</name>
    <dbReference type="NCBI Taxonomy" id="2231603"/>
    <lineage>
        <taxon>Eukaryota</taxon>
        <taxon>Fungi</taxon>
        <taxon>Dikarya</taxon>
        <taxon>Ascomycota</taxon>
        <taxon>Pezizomycotina</taxon>
        <taxon>Sordariomycetes</taxon>
        <taxon>Hypocreomycetidae</taxon>
        <taxon>Hypocreales</taxon>
        <taxon>Cordycipitaceae</taxon>
        <taxon>Akanthomyces</taxon>
    </lineage>
</organism>
<protein>
    <submittedName>
        <fullName evidence="2">Uncharacterized protein</fullName>
    </submittedName>
</protein>
<feature type="compositionally biased region" description="Polar residues" evidence="1">
    <location>
        <begin position="138"/>
        <end position="152"/>
    </location>
</feature>
<dbReference type="Proteomes" id="UP001144673">
    <property type="component" value="Chromosome 2"/>
</dbReference>
<accession>A0A9W8Q3J0</accession>
<evidence type="ECO:0000256" key="1">
    <source>
        <dbReference type="SAM" id="MobiDB-lite"/>
    </source>
</evidence>
<dbReference type="GeneID" id="80890673"/>
<feature type="region of interest" description="Disordered" evidence="1">
    <location>
        <begin position="1"/>
        <end position="156"/>
    </location>
</feature>
<gene>
    <name evidence="2" type="ORF">LMH87_003514</name>
</gene>
<feature type="compositionally biased region" description="Basic and acidic residues" evidence="1">
    <location>
        <begin position="59"/>
        <end position="76"/>
    </location>
</feature>
<feature type="compositionally biased region" description="Polar residues" evidence="1">
    <location>
        <begin position="13"/>
        <end position="22"/>
    </location>
</feature>
<evidence type="ECO:0000313" key="2">
    <source>
        <dbReference type="EMBL" id="KAJ4144639.1"/>
    </source>
</evidence>
<comment type="caution">
    <text evidence="2">The sequence shown here is derived from an EMBL/GenBank/DDBJ whole genome shotgun (WGS) entry which is preliminary data.</text>
</comment>
<name>A0A9W8Q3J0_AKAMU</name>
<dbReference type="KEGG" id="amus:LMH87_003514"/>
<proteinExistence type="predicted"/>
<sequence>MVVADFKGPPPDEQSQPVTSINAGHRQTVPIAAEEDDAPEVQDLPPPWAGRRNTCQYGDEFHTGRVCREQRGHDTAEATSTANMSASPLRNENEQAGDTDPDNASTSFPRDANAPVHDAPVNRGTSPAQDTVPLASPSHPSGNRPLSANSEGYQPPERMSTEMTAWADKDAGGYWDQCDGANGTACSTRAGCCFSDRGGVCWSDRQGKFCSDRDGCCFSDRGGCCFSDNDGCCFSDDHGCCFSGMMTGRQRRLVPSTGTLNRAPFVQAQGFRRALRAHNLPCEFVAYPDQGHTPGPMSYWLDMLERVARYCDIYIAPRH</sequence>